<dbReference type="InterPro" id="IPR033948">
    <property type="entry name" value="ETF_beta_N"/>
</dbReference>
<dbReference type="InterPro" id="IPR000049">
    <property type="entry name" value="ET-Flavoprotein_bsu_CS"/>
</dbReference>
<dbReference type="AlphaFoldDB" id="A0A1Y1UC35"/>
<dbReference type="InterPro" id="IPR012255">
    <property type="entry name" value="ETF_b"/>
</dbReference>
<dbReference type="InterPro" id="IPR014729">
    <property type="entry name" value="Rossmann-like_a/b/a_fold"/>
</dbReference>
<dbReference type="Proteomes" id="UP000193218">
    <property type="component" value="Unassembled WGS sequence"/>
</dbReference>
<organism evidence="9 10">
    <name type="scientific">Kockovaella imperatae</name>
    <dbReference type="NCBI Taxonomy" id="4999"/>
    <lineage>
        <taxon>Eukaryota</taxon>
        <taxon>Fungi</taxon>
        <taxon>Dikarya</taxon>
        <taxon>Basidiomycota</taxon>
        <taxon>Agaricomycotina</taxon>
        <taxon>Tremellomycetes</taxon>
        <taxon>Tremellales</taxon>
        <taxon>Cuniculitremaceae</taxon>
        <taxon>Kockovaella</taxon>
    </lineage>
</organism>
<accession>A0A1Y1UC35</accession>
<comment type="caution">
    <text evidence="9">The sequence shown here is derived from an EMBL/GenBank/DDBJ whole genome shotgun (WGS) entry which is preliminary data.</text>
</comment>
<keyword evidence="7" id="KW-0496">Mitochondrion</keyword>
<comment type="cofactor">
    <cofactor evidence="7">
        <name>AMP</name>
        <dbReference type="ChEBI" id="CHEBI:456215"/>
    </cofactor>
    <text evidence="7">Binds 1 AMP per subunit.</text>
</comment>
<dbReference type="GeneID" id="33558523"/>
<dbReference type="RefSeq" id="XP_021868887.1">
    <property type="nucleotide sequence ID" value="XM_022016714.1"/>
</dbReference>
<keyword evidence="3 7" id="KW-0813">Transport</keyword>
<comment type="subcellular location">
    <subcellularLocation>
        <location evidence="1 7">Mitochondrion matrix</location>
    </subcellularLocation>
</comment>
<dbReference type="GO" id="GO:0005759">
    <property type="term" value="C:mitochondrial matrix"/>
    <property type="evidence" value="ECO:0007669"/>
    <property type="project" value="UniProtKB-SubCell"/>
</dbReference>
<comment type="subunit">
    <text evidence="7">Heterodimer of an alpha and a beta subunit.</text>
</comment>
<dbReference type="PROSITE" id="PS01065">
    <property type="entry name" value="ETF_BETA"/>
    <property type="match status" value="1"/>
</dbReference>
<dbReference type="GO" id="GO:0009055">
    <property type="term" value="F:electron transfer activity"/>
    <property type="evidence" value="ECO:0007669"/>
    <property type="project" value="InterPro"/>
</dbReference>
<proteinExistence type="inferred from homology"/>
<dbReference type="InParanoid" id="A0A1Y1UC35"/>
<dbReference type="SMART" id="SM00893">
    <property type="entry name" value="ETF"/>
    <property type="match status" value="1"/>
</dbReference>
<evidence type="ECO:0000256" key="7">
    <source>
        <dbReference type="PIRNR" id="PIRNR000090"/>
    </source>
</evidence>
<evidence type="ECO:0000256" key="2">
    <source>
        <dbReference type="ARBA" id="ARBA00007557"/>
    </source>
</evidence>
<evidence type="ECO:0000313" key="10">
    <source>
        <dbReference type="Proteomes" id="UP000193218"/>
    </source>
</evidence>
<keyword evidence="4 7" id="KW-0249">Electron transport</keyword>
<dbReference type="Gene3D" id="3.40.50.620">
    <property type="entry name" value="HUPs"/>
    <property type="match status" value="1"/>
</dbReference>
<evidence type="ECO:0000256" key="1">
    <source>
        <dbReference type="ARBA" id="ARBA00004305"/>
    </source>
</evidence>
<keyword evidence="10" id="KW-1185">Reference proteome</keyword>
<dbReference type="FunFam" id="3.40.50.620:FF:000011">
    <property type="entry name" value="Electron transfer flavoprotein subunit beta"/>
    <property type="match status" value="1"/>
</dbReference>
<name>A0A1Y1UC35_9TREE</name>
<dbReference type="GO" id="GO:0033539">
    <property type="term" value="P:fatty acid beta-oxidation using acyl-CoA dehydrogenase"/>
    <property type="evidence" value="ECO:0007669"/>
    <property type="project" value="TreeGrafter"/>
</dbReference>
<dbReference type="SUPFAM" id="SSF52402">
    <property type="entry name" value="Adenine nucleotide alpha hydrolases-like"/>
    <property type="match status" value="1"/>
</dbReference>
<dbReference type="CDD" id="cd01714">
    <property type="entry name" value="ETF_beta"/>
    <property type="match status" value="1"/>
</dbReference>
<feature type="domain" description="Electron transfer flavoprotein alpha/beta-subunit N-terminal" evidence="8">
    <location>
        <begin position="31"/>
        <end position="223"/>
    </location>
</feature>
<gene>
    <name evidence="9" type="ORF">BD324DRAFT_634330</name>
</gene>
<dbReference type="FunCoup" id="A0A1Y1UC35">
    <property type="interactions" value="134"/>
</dbReference>
<dbReference type="STRING" id="4999.A0A1Y1UC35"/>
<dbReference type="PIRSF" id="PIRSF000090">
    <property type="entry name" value="Beta-ETF"/>
    <property type="match status" value="1"/>
</dbReference>
<evidence type="ECO:0000256" key="5">
    <source>
        <dbReference type="ARBA" id="ARBA00025416"/>
    </source>
</evidence>
<comment type="similarity">
    <text evidence="2 7">Belongs to the ETF beta-subunit/FixA family.</text>
</comment>
<comment type="function">
    <text evidence="5 7">The electron transfer flavoprotein serves as a specific electron acceptor for several dehydrogenases, including five acyl-CoA dehydrogenases, glutaryl-CoA and sarcosine dehydrogenase. It transfers the electrons to the main mitochondrial respiratory chain via ETF-ubiquinone oxidoreductase (ETF dehydrogenase).</text>
</comment>
<dbReference type="GO" id="GO:0009063">
    <property type="term" value="P:amino acid catabolic process"/>
    <property type="evidence" value="ECO:0007669"/>
    <property type="project" value="TreeGrafter"/>
</dbReference>
<protein>
    <recommendedName>
        <fullName evidence="6 7">Probable electron transfer flavoprotein subunit beta</fullName>
    </recommendedName>
</protein>
<evidence type="ECO:0000256" key="4">
    <source>
        <dbReference type="ARBA" id="ARBA00022982"/>
    </source>
</evidence>
<reference evidence="9 10" key="1">
    <citation type="submission" date="2017-03" db="EMBL/GenBank/DDBJ databases">
        <title>Widespread Adenine N6-methylation of Active Genes in Fungi.</title>
        <authorList>
            <consortium name="DOE Joint Genome Institute"/>
            <person name="Mondo S.J."/>
            <person name="Dannebaum R.O."/>
            <person name="Kuo R.C."/>
            <person name="Louie K.B."/>
            <person name="Bewick A.J."/>
            <person name="Labutti K."/>
            <person name="Haridas S."/>
            <person name="Kuo A."/>
            <person name="Salamov A."/>
            <person name="Ahrendt S.R."/>
            <person name="Lau R."/>
            <person name="Bowen B.P."/>
            <person name="Lipzen A."/>
            <person name="Sullivan W."/>
            <person name="Andreopoulos W.B."/>
            <person name="Clum A."/>
            <person name="Lindquist E."/>
            <person name="Daum C."/>
            <person name="Northen T.R."/>
            <person name="Ramamoorthy G."/>
            <person name="Schmitz R.J."/>
            <person name="Gryganskyi A."/>
            <person name="Culley D."/>
            <person name="Magnuson J."/>
            <person name="James T.Y."/>
            <person name="O'Malley M.A."/>
            <person name="Stajich J.E."/>
            <person name="Spatafora J.W."/>
            <person name="Visel A."/>
            <person name="Grigoriev I.V."/>
        </authorList>
    </citation>
    <scope>NUCLEOTIDE SEQUENCE [LARGE SCALE GENOMIC DNA]</scope>
    <source>
        <strain evidence="9 10">NRRL Y-17943</strain>
    </source>
</reference>
<evidence type="ECO:0000313" key="9">
    <source>
        <dbReference type="EMBL" id="ORX34645.1"/>
    </source>
</evidence>
<dbReference type="InterPro" id="IPR014730">
    <property type="entry name" value="ETF_a/b_N"/>
</dbReference>
<dbReference type="OrthoDB" id="276685at2759"/>
<dbReference type="Pfam" id="PF01012">
    <property type="entry name" value="ETF"/>
    <property type="match status" value="1"/>
</dbReference>
<evidence type="ECO:0000259" key="8">
    <source>
        <dbReference type="SMART" id="SM00893"/>
    </source>
</evidence>
<evidence type="ECO:0000256" key="6">
    <source>
        <dbReference type="ARBA" id="ARBA00070315"/>
    </source>
</evidence>
<comment type="cofactor">
    <cofactor evidence="7">
        <name>FAD</name>
        <dbReference type="ChEBI" id="CHEBI:57692"/>
    </cofactor>
    <text evidence="7">Binds 1 FAD per dimer.</text>
</comment>
<dbReference type="PANTHER" id="PTHR21294:SF8">
    <property type="entry name" value="ELECTRON TRANSFER FLAVOPROTEIN SUBUNIT BETA"/>
    <property type="match status" value="1"/>
</dbReference>
<sequence length="260" mass="28170">MRPTLPSLIHILVPVKRSIDYAVKIRVASDQKGVDTSVKHSMNPFDEIAVEEAIKLRERSKELVESITAVSIGPAKSVDTIRTALAMGADTGIHITTPENVTVEPVSVAHALKAVVEKNKYDLIIMGKQAIDDDSGSTGGMLAGMLGWSQASFASKLEVESSGAVKVTREIDGGLEKLETKLPVIVTTDLRLNEPRFATLPNIMKAKKKKIESFKPEDLGLDFKPRMETISVSEPPVRQGGQKVESVDELISRMKSAGVV</sequence>
<dbReference type="EMBL" id="NBSH01000013">
    <property type="protein sequence ID" value="ORX34645.1"/>
    <property type="molecule type" value="Genomic_DNA"/>
</dbReference>
<dbReference type="PANTHER" id="PTHR21294">
    <property type="entry name" value="ELECTRON TRANSFER FLAVOPROTEIN BETA-SUBUNIT"/>
    <property type="match status" value="1"/>
</dbReference>
<evidence type="ECO:0000256" key="3">
    <source>
        <dbReference type="ARBA" id="ARBA00022448"/>
    </source>
</evidence>